<feature type="region of interest" description="Disordered" evidence="1">
    <location>
        <begin position="1"/>
        <end position="28"/>
    </location>
</feature>
<name>A0A941EWH8_9ACTN</name>
<feature type="non-terminal residue" evidence="2">
    <location>
        <position position="82"/>
    </location>
</feature>
<dbReference type="Proteomes" id="UP000675781">
    <property type="component" value="Unassembled WGS sequence"/>
</dbReference>
<gene>
    <name evidence="2" type="ORF">KDL01_39750</name>
</gene>
<protein>
    <submittedName>
        <fullName evidence="2">Uncharacterized protein</fullName>
    </submittedName>
</protein>
<dbReference type="EMBL" id="JAGSOG010000454">
    <property type="protein sequence ID" value="MBR7839462.1"/>
    <property type="molecule type" value="Genomic_DNA"/>
</dbReference>
<feature type="compositionally biased region" description="Basic and acidic residues" evidence="1">
    <location>
        <begin position="14"/>
        <end position="28"/>
    </location>
</feature>
<evidence type="ECO:0000313" key="3">
    <source>
        <dbReference type="Proteomes" id="UP000675781"/>
    </source>
</evidence>
<reference evidence="2" key="1">
    <citation type="submission" date="2021-04" db="EMBL/GenBank/DDBJ databases">
        <title>Genome based classification of Actinospica acidithermotolerans sp. nov., an actinobacterium isolated from an Indonesian hot spring.</title>
        <authorList>
            <person name="Kusuma A.B."/>
            <person name="Putra K.E."/>
            <person name="Nafisah S."/>
            <person name="Loh J."/>
            <person name="Nouioui I."/>
            <person name="Goodfellow M."/>
        </authorList>
    </citation>
    <scope>NUCLEOTIDE SEQUENCE</scope>
    <source>
        <strain evidence="2">CSCA 57</strain>
    </source>
</reference>
<evidence type="ECO:0000313" key="2">
    <source>
        <dbReference type="EMBL" id="MBR7839462.1"/>
    </source>
</evidence>
<dbReference type="AlphaFoldDB" id="A0A941EWH8"/>
<organism evidence="2 3">
    <name type="scientific">Actinospica durhamensis</name>
    <dbReference type="NCBI Taxonomy" id="1508375"/>
    <lineage>
        <taxon>Bacteria</taxon>
        <taxon>Bacillati</taxon>
        <taxon>Actinomycetota</taxon>
        <taxon>Actinomycetes</taxon>
        <taxon>Catenulisporales</taxon>
        <taxon>Actinospicaceae</taxon>
        <taxon>Actinospica</taxon>
    </lineage>
</organism>
<proteinExistence type="predicted"/>
<comment type="caution">
    <text evidence="2">The sequence shown here is derived from an EMBL/GenBank/DDBJ whole genome shotgun (WGS) entry which is preliminary data.</text>
</comment>
<evidence type="ECO:0000256" key="1">
    <source>
        <dbReference type="SAM" id="MobiDB-lite"/>
    </source>
</evidence>
<keyword evidence="3" id="KW-1185">Reference proteome</keyword>
<sequence length="82" mass="8895">MSASTDQGTDTGGDADRTGPGDPRALEPDLERWRLILGAPVDRSLPLDATCTTGRQDAALDWLYGRDEELGRRGIRRRGGRG</sequence>
<accession>A0A941EWH8</accession>